<dbReference type="PANTHER" id="PTHR33067:SF9">
    <property type="entry name" value="RNA-DIRECTED DNA POLYMERASE"/>
    <property type="match status" value="1"/>
</dbReference>
<organism evidence="1 2">
    <name type="scientific">Linum trigynum</name>
    <dbReference type="NCBI Taxonomy" id="586398"/>
    <lineage>
        <taxon>Eukaryota</taxon>
        <taxon>Viridiplantae</taxon>
        <taxon>Streptophyta</taxon>
        <taxon>Embryophyta</taxon>
        <taxon>Tracheophyta</taxon>
        <taxon>Spermatophyta</taxon>
        <taxon>Magnoliopsida</taxon>
        <taxon>eudicotyledons</taxon>
        <taxon>Gunneridae</taxon>
        <taxon>Pentapetalae</taxon>
        <taxon>rosids</taxon>
        <taxon>fabids</taxon>
        <taxon>Malpighiales</taxon>
        <taxon>Linaceae</taxon>
        <taxon>Linum</taxon>
    </lineage>
</organism>
<reference evidence="1 2" key="1">
    <citation type="submission" date="2024-04" db="EMBL/GenBank/DDBJ databases">
        <authorList>
            <person name="Fracassetti M."/>
        </authorList>
    </citation>
    <scope>NUCLEOTIDE SEQUENCE [LARGE SCALE GENOMIC DNA]</scope>
</reference>
<dbReference type="PANTHER" id="PTHR33067">
    <property type="entry name" value="RNA-DIRECTED DNA POLYMERASE-RELATED"/>
    <property type="match status" value="1"/>
</dbReference>
<dbReference type="Proteomes" id="UP001497516">
    <property type="component" value="Chromosome 5"/>
</dbReference>
<dbReference type="EMBL" id="OZ034818">
    <property type="protein sequence ID" value="CAL1388128.1"/>
    <property type="molecule type" value="Genomic_DNA"/>
</dbReference>
<accession>A0AAV2EQ64</accession>
<dbReference type="Gene3D" id="2.40.70.10">
    <property type="entry name" value="Acid Proteases"/>
    <property type="match status" value="1"/>
</dbReference>
<dbReference type="AlphaFoldDB" id="A0AAV2EQ64"/>
<name>A0AAV2EQ64_9ROSI</name>
<gene>
    <name evidence="1" type="ORF">LTRI10_LOCUS29071</name>
</gene>
<keyword evidence="2" id="KW-1185">Reference proteome</keyword>
<dbReference type="InterPro" id="IPR021109">
    <property type="entry name" value="Peptidase_aspartic_dom_sf"/>
</dbReference>
<evidence type="ECO:0000313" key="2">
    <source>
        <dbReference type="Proteomes" id="UP001497516"/>
    </source>
</evidence>
<evidence type="ECO:0000313" key="1">
    <source>
        <dbReference type="EMBL" id="CAL1388128.1"/>
    </source>
</evidence>
<protein>
    <submittedName>
        <fullName evidence="1">Uncharacterized protein</fullName>
    </submittedName>
</protein>
<sequence length="168" mass="18906">MLRNLHLNISFLEPRYSKHLRGFLTKNPYKLFKKLEVGELNTSTLSITLADRLFIISRGIVKDMMVRVGKICYPTDFVILNISEDSDMPLILGRPFIATAKALLDVNEGTLILRDGKERIKLEIDPRVRSDEVKGVVSYDVNESGGESSELVVRESVNSLLCTGIHSK</sequence>
<proteinExistence type="predicted"/>